<feature type="region of interest" description="Disordered" evidence="1">
    <location>
        <begin position="119"/>
        <end position="185"/>
    </location>
</feature>
<dbReference type="EMBL" id="OY660869">
    <property type="protein sequence ID" value="CAJ1057779.1"/>
    <property type="molecule type" value="Genomic_DNA"/>
</dbReference>
<feature type="compositionally biased region" description="Polar residues" evidence="1">
    <location>
        <begin position="164"/>
        <end position="173"/>
    </location>
</feature>
<accession>A0AAV1FAI8</accession>
<reference evidence="2" key="1">
    <citation type="submission" date="2023-08" db="EMBL/GenBank/DDBJ databases">
        <authorList>
            <person name="Alioto T."/>
            <person name="Alioto T."/>
            <person name="Gomez Garrido J."/>
        </authorList>
    </citation>
    <scope>NUCLEOTIDE SEQUENCE</scope>
</reference>
<name>A0AAV1FAI8_XYRNO</name>
<keyword evidence="3" id="KW-1185">Reference proteome</keyword>
<evidence type="ECO:0000313" key="3">
    <source>
        <dbReference type="Proteomes" id="UP001178508"/>
    </source>
</evidence>
<feature type="compositionally biased region" description="Pro residues" evidence="1">
    <location>
        <begin position="122"/>
        <end position="133"/>
    </location>
</feature>
<organism evidence="2 3">
    <name type="scientific">Xyrichtys novacula</name>
    <name type="common">Pearly razorfish</name>
    <name type="synonym">Hemipteronotus novacula</name>
    <dbReference type="NCBI Taxonomy" id="13765"/>
    <lineage>
        <taxon>Eukaryota</taxon>
        <taxon>Metazoa</taxon>
        <taxon>Chordata</taxon>
        <taxon>Craniata</taxon>
        <taxon>Vertebrata</taxon>
        <taxon>Euteleostomi</taxon>
        <taxon>Actinopterygii</taxon>
        <taxon>Neopterygii</taxon>
        <taxon>Teleostei</taxon>
        <taxon>Neoteleostei</taxon>
        <taxon>Acanthomorphata</taxon>
        <taxon>Eupercaria</taxon>
        <taxon>Labriformes</taxon>
        <taxon>Labridae</taxon>
        <taxon>Xyrichtys</taxon>
    </lineage>
</organism>
<evidence type="ECO:0000256" key="1">
    <source>
        <dbReference type="SAM" id="MobiDB-lite"/>
    </source>
</evidence>
<gene>
    <name evidence="2" type="ORF">XNOV1_A032410</name>
</gene>
<dbReference type="Proteomes" id="UP001178508">
    <property type="component" value="Chromosome 6"/>
</dbReference>
<sequence>MEIEPERMEEIPIPPRIPVNPAEVIHLTVSRIFEDPDEFLESNDLLEDTDATSRPTCAAKDVDIFTSVWSSAQSDISASTFDTLPEESRSLSFISSDVEESKQCLVLNSQVHQKQLSVFQSPTPPAPHPAPVPPHEEGEPGLGPSTGLSMRNVEEEMEEGTDENALSPNSGAVSSGIPEPELKPETSFTVPLTHETLIRAQESDPLAAKCWAAVVESASLQASQQPTTQHSLLDSFKPLLPY</sequence>
<evidence type="ECO:0000313" key="2">
    <source>
        <dbReference type="EMBL" id="CAJ1057779.1"/>
    </source>
</evidence>
<protein>
    <submittedName>
        <fullName evidence="2">Uncharacterized protein</fullName>
    </submittedName>
</protein>
<dbReference type="AlphaFoldDB" id="A0AAV1FAI8"/>
<proteinExistence type="predicted"/>